<dbReference type="GO" id="GO:0016491">
    <property type="term" value="F:oxidoreductase activity"/>
    <property type="evidence" value="ECO:0007669"/>
    <property type="project" value="UniProtKB-KW"/>
</dbReference>
<proteinExistence type="inferred from homology"/>
<keyword evidence="3" id="KW-0521">NADP</keyword>
<keyword evidence="4" id="KW-0560">Oxidoreductase</keyword>
<dbReference type="PRINTS" id="PR00081">
    <property type="entry name" value="GDHRDH"/>
</dbReference>
<protein>
    <submittedName>
        <fullName evidence="6">Short chain dehydrogenase</fullName>
    </submittedName>
</protein>
<organism evidence="6 7">
    <name type="scientific">Legionella drozanskii LLAP-1</name>
    <dbReference type="NCBI Taxonomy" id="1212489"/>
    <lineage>
        <taxon>Bacteria</taxon>
        <taxon>Pseudomonadati</taxon>
        <taxon>Pseudomonadota</taxon>
        <taxon>Gammaproteobacteria</taxon>
        <taxon>Legionellales</taxon>
        <taxon>Legionellaceae</taxon>
        <taxon>Legionella</taxon>
    </lineage>
</organism>
<dbReference type="Gene3D" id="3.40.50.720">
    <property type="entry name" value="NAD(P)-binding Rossmann-like Domain"/>
    <property type="match status" value="1"/>
</dbReference>
<dbReference type="STRING" id="1212489.Ldro_0296"/>
<name>A0A0W0TBZ1_9GAMM</name>
<evidence type="ECO:0000256" key="4">
    <source>
        <dbReference type="ARBA" id="ARBA00023002"/>
    </source>
</evidence>
<evidence type="ECO:0000313" key="6">
    <source>
        <dbReference type="EMBL" id="KTC92925.1"/>
    </source>
</evidence>
<comment type="caution">
    <text evidence="6">The sequence shown here is derived from an EMBL/GenBank/DDBJ whole genome shotgun (WGS) entry which is preliminary data.</text>
</comment>
<keyword evidence="7" id="KW-1185">Reference proteome</keyword>
<evidence type="ECO:0000256" key="2">
    <source>
        <dbReference type="ARBA" id="ARBA00006484"/>
    </source>
</evidence>
<dbReference type="PANTHER" id="PTHR42808">
    <property type="entry name" value="HYDROXYSTEROID DEHYDROGENASE-LIKE PROTEIN 2"/>
    <property type="match status" value="1"/>
</dbReference>
<dbReference type="InterPro" id="IPR051935">
    <property type="entry name" value="HSDL2"/>
</dbReference>
<dbReference type="PANTHER" id="PTHR42808:SF3">
    <property type="entry name" value="HYDROXYSTEROID DEHYDROGENASE-LIKE PROTEIN 2"/>
    <property type="match status" value="1"/>
</dbReference>
<evidence type="ECO:0000256" key="1">
    <source>
        <dbReference type="ARBA" id="ARBA00004275"/>
    </source>
</evidence>
<gene>
    <name evidence="6" type="ORF">Ldro_0296</name>
</gene>
<dbReference type="Pfam" id="PF00106">
    <property type="entry name" value="adh_short"/>
    <property type="match status" value="1"/>
</dbReference>
<dbReference type="Proteomes" id="UP000054736">
    <property type="component" value="Unassembled WGS sequence"/>
</dbReference>
<sequence length="267" mass="29148">MSQVIFITGASRGIGRAIAHKFAGMKACIVVAAKTDTPHPTLEGTIHSVAKEIEELGGQALPLVVDVRDEEQIHKAIEKTIKQFGGLDILINNASAISLTDTLSTQMKRYDLMQSVNARATFACSQAAIPHLKKSKNPHILTLSPPLTMNPKWFAPNLAYAISKYGMSMCTLGLAEELREYGVAVNSLWPKTTIATAAVRVNFPELCKASRKPEIVADAAYWILSQPSQSITGNFFIDEDLLAKTGVRDFSVYAIDPTIKPFNDLFL</sequence>
<dbReference type="InterPro" id="IPR002347">
    <property type="entry name" value="SDR_fam"/>
</dbReference>
<dbReference type="NCBIfam" id="NF006133">
    <property type="entry name" value="PRK08278.1"/>
    <property type="match status" value="1"/>
</dbReference>
<evidence type="ECO:0000313" key="7">
    <source>
        <dbReference type="Proteomes" id="UP000054736"/>
    </source>
</evidence>
<comment type="similarity">
    <text evidence="2">Belongs to the short-chain dehydrogenases/reductases (SDR) family.</text>
</comment>
<dbReference type="RefSeq" id="WP_058494656.1">
    <property type="nucleotide sequence ID" value="NZ_CAAAIU010000003.1"/>
</dbReference>
<evidence type="ECO:0000256" key="5">
    <source>
        <dbReference type="ARBA" id="ARBA00023140"/>
    </source>
</evidence>
<dbReference type="InterPro" id="IPR036291">
    <property type="entry name" value="NAD(P)-bd_dom_sf"/>
</dbReference>
<dbReference type="FunFam" id="3.40.50.720:FF:000301">
    <property type="entry name" value="Hydroxysteroid dehydrogenase like 2"/>
    <property type="match status" value="1"/>
</dbReference>
<dbReference type="OrthoDB" id="9810935at2"/>
<dbReference type="AlphaFoldDB" id="A0A0W0TBZ1"/>
<dbReference type="SUPFAM" id="SSF51735">
    <property type="entry name" value="NAD(P)-binding Rossmann-fold domains"/>
    <property type="match status" value="1"/>
</dbReference>
<dbReference type="EMBL" id="LNXY01000003">
    <property type="protein sequence ID" value="KTC92925.1"/>
    <property type="molecule type" value="Genomic_DNA"/>
</dbReference>
<reference evidence="6 7" key="1">
    <citation type="submission" date="2015-11" db="EMBL/GenBank/DDBJ databases">
        <title>Genomic analysis of 38 Legionella species identifies large and diverse effector repertoires.</title>
        <authorList>
            <person name="Burstein D."/>
            <person name="Amaro F."/>
            <person name="Zusman T."/>
            <person name="Lifshitz Z."/>
            <person name="Cohen O."/>
            <person name="Gilbert J.A."/>
            <person name="Pupko T."/>
            <person name="Shuman H.A."/>
            <person name="Segal G."/>
        </authorList>
    </citation>
    <scope>NUCLEOTIDE SEQUENCE [LARGE SCALE GENOMIC DNA]</scope>
    <source>
        <strain evidence="6 7">ATCC 700990</strain>
    </source>
</reference>
<comment type="subcellular location">
    <subcellularLocation>
        <location evidence="1">Peroxisome</location>
    </subcellularLocation>
</comment>
<keyword evidence="5" id="KW-0576">Peroxisome</keyword>
<evidence type="ECO:0000256" key="3">
    <source>
        <dbReference type="ARBA" id="ARBA00022857"/>
    </source>
</evidence>
<dbReference type="PATRIC" id="fig|1212489.4.peg.307"/>
<accession>A0A0W0TBZ1</accession>